<feature type="region of interest" description="Disordered" evidence="1">
    <location>
        <begin position="1"/>
        <end position="60"/>
    </location>
</feature>
<dbReference type="VEuPathDB" id="FungiDB:PC110_g88"/>
<dbReference type="Proteomes" id="UP000736787">
    <property type="component" value="Unassembled WGS sequence"/>
</dbReference>
<evidence type="ECO:0000256" key="1">
    <source>
        <dbReference type="SAM" id="MobiDB-lite"/>
    </source>
</evidence>
<name>A0A8T1C4L7_9STRA</name>
<dbReference type="InterPro" id="IPR008906">
    <property type="entry name" value="HATC_C_dom"/>
</dbReference>
<feature type="compositionally biased region" description="Basic residues" evidence="1">
    <location>
        <begin position="1"/>
        <end position="15"/>
    </location>
</feature>
<comment type="caution">
    <text evidence="3">The sequence shown here is derived from an EMBL/GenBank/DDBJ whole genome shotgun (WGS) entry which is preliminary data.</text>
</comment>
<feature type="domain" description="HAT C-terminal dimerisation" evidence="2">
    <location>
        <begin position="155"/>
        <end position="231"/>
    </location>
</feature>
<sequence>MGIPTRRYHPSRPARGHYINRGTPSKTVGAGRNGPPSRSTDKELRQELPEHPRHSGICGKQDFEGHERALADGASSDIKLCMLLSLSARSLQQQQQRAYQAESVTALPTLKRTYYEWLNYRVDWEGVVMHQLPDEKACEKVIPKLTTTTKQCQRVRRVKHVFQHVDVCRWFAESGQKIFPSVAKLARVWFSRTISTAFQERGLSTGSFVMSPLRTRTDNERAQRHLILRHNRMELQRMDDSKYRIWYQVCVW</sequence>
<protein>
    <recommendedName>
        <fullName evidence="2">HAT C-terminal dimerisation domain-containing protein</fullName>
    </recommendedName>
</protein>
<feature type="compositionally biased region" description="Basic and acidic residues" evidence="1">
    <location>
        <begin position="39"/>
        <end position="53"/>
    </location>
</feature>
<reference evidence="3" key="1">
    <citation type="submission" date="2018-10" db="EMBL/GenBank/DDBJ databases">
        <title>Effector identification in a new, highly contiguous assembly of the strawberry crown rot pathogen Phytophthora cactorum.</title>
        <authorList>
            <person name="Armitage A.D."/>
            <person name="Nellist C.F."/>
            <person name="Bates H."/>
            <person name="Vickerstaff R.J."/>
            <person name="Harrison R.J."/>
        </authorList>
    </citation>
    <scope>NUCLEOTIDE SEQUENCE</scope>
    <source>
        <strain evidence="3">4040</strain>
    </source>
</reference>
<proteinExistence type="predicted"/>
<dbReference type="Pfam" id="PF05699">
    <property type="entry name" value="Dimer_Tnp_hAT"/>
    <property type="match status" value="1"/>
</dbReference>
<accession>A0A8T1C4L7</accession>
<evidence type="ECO:0000259" key="2">
    <source>
        <dbReference type="Pfam" id="PF05699"/>
    </source>
</evidence>
<gene>
    <name evidence="3" type="ORF">PC117_g17727</name>
</gene>
<dbReference type="AlphaFoldDB" id="A0A8T1C4L7"/>
<dbReference type="GO" id="GO:0046983">
    <property type="term" value="F:protein dimerization activity"/>
    <property type="evidence" value="ECO:0007669"/>
    <property type="project" value="InterPro"/>
</dbReference>
<dbReference type="EMBL" id="RCMK01000681">
    <property type="protein sequence ID" value="KAG2916336.1"/>
    <property type="molecule type" value="Genomic_DNA"/>
</dbReference>
<evidence type="ECO:0000313" key="3">
    <source>
        <dbReference type="EMBL" id="KAG2916336.1"/>
    </source>
</evidence>
<evidence type="ECO:0000313" key="4">
    <source>
        <dbReference type="Proteomes" id="UP000736787"/>
    </source>
</evidence>
<organism evidence="3 4">
    <name type="scientific">Phytophthora cactorum</name>
    <dbReference type="NCBI Taxonomy" id="29920"/>
    <lineage>
        <taxon>Eukaryota</taxon>
        <taxon>Sar</taxon>
        <taxon>Stramenopiles</taxon>
        <taxon>Oomycota</taxon>
        <taxon>Peronosporomycetes</taxon>
        <taxon>Peronosporales</taxon>
        <taxon>Peronosporaceae</taxon>
        <taxon>Phytophthora</taxon>
    </lineage>
</organism>